<dbReference type="Proteomes" id="UP001443914">
    <property type="component" value="Unassembled WGS sequence"/>
</dbReference>
<reference evidence="2" key="1">
    <citation type="submission" date="2024-03" db="EMBL/GenBank/DDBJ databases">
        <title>WGS assembly of Saponaria officinalis var. Norfolk2.</title>
        <authorList>
            <person name="Jenkins J."/>
            <person name="Shu S."/>
            <person name="Grimwood J."/>
            <person name="Barry K."/>
            <person name="Goodstein D."/>
            <person name="Schmutz J."/>
            <person name="Leebens-Mack J."/>
            <person name="Osbourn A."/>
        </authorList>
    </citation>
    <scope>NUCLEOTIDE SEQUENCE [LARGE SCALE GENOMIC DNA]</scope>
    <source>
        <strain evidence="2">JIC</strain>
    </source>
</reference>
<dbReference type="Gene3D" id="3.80.10.10">
    <property type="entry name" value="Ribonuclease Inhibitor"/>
    <property type="match status" value="1"/>
</dbReference>
<gene>
    <name evidence="2" type="ORF">RND81_09G006700</name>
</gene>
<dbReference type="Pfam" id="PF24758">
    <property type="entry name" value="LRR_At5g56370"/>
    <property type="match status" value="1"/>
</dbReference>
<organism evidence="2 3">
    <name type="scientific">Saponaria officinalis</name>
    <name type="common">Common soapwort</name>
    <name type="synonym">Lychnis saponaria</name>
    <dbReference type="NCBI Taxonomy" id="3572"/>
    <lineage>
        <taxon>Eukaryota</taxon>
        <taxon>Viridiplantae</taxon>
        <taxon>Streptophyta</taxon>
        <taxon>Embryophyta</taxon>
        <taxon>Tracheophyta</taxon>
        <taxon>Spermatophyta</taxon>
        <taxon>Magnoliopsida</taxon>
        <taxon>eudicotyledons</taxon>
        <taxon>Gunneridae</taxon>
        <taxon>Pentapetalae</taxon>
        <taxon>Caryophyllales</taxon>
        <taxon>Caryophyllaceae</taxon>
        <taxon>Caryophylleae</taxon>
        <taxon>Saponaria</taxon>
    </lineage>
</organism>
<dbReference type="AlphaFoldDB" id="A0AAW1IH32"/>
<name>A0AAW1IH32_SAPOF</name>
<evidence type="ECO:0000313" key="3">
    <source>
        <dbReference type="Proteomes" id="UP001443914"/>
    </source>
</evidence>
<accession>A0AAW1IH32</accession>
<dbReference type="InterPro" id="IPR055411">
    <property type="entry name" value="LRR_FXL15/At3g58940/PEG3-like"/>
</dbReference>
<dbReference type="PANTHER" id="PTHR31900:SF34">
    <property type="entry name" value="EMB|CAB62440.1-RELATED"/>
    <property type="match status" value="1"/>
</dbReference>
<dbReference type="InterPro" id="IPR032675">
    <property type="entry name" value="LRR_dom_sf"/>
</dbReference>
<comment type="caution">
    <text evidence="2">The sequence shown here is derived from an EMBL/GenBank/DDBJ whole genome shotgun (WGS) entry which is preliminary data.</text>
</comment>
<protein>
    <recommendedName>
        <fullName evidence="1">F-box/LRR-repeat protein 15/At3g58940/PEG3-like LRR domain-containing protein</fullName>
    </recommendedName>
</protein>
<evidence type="ECO:0000259" key="1">
    <source>
        <dbReference type="Pfam" id="PF24758"/>
    </source>
</evidence>
<keyword evidence="3" id="KW-1185">Reference proteome</keyword>
<dbReference type="EMBL" id="JBDFQZ010000009">
    <property type="protein sequence ID" value="KAK9688725.1"/>
    <property type="molecule type" value="Genomic_DNA"/>
</dbReference>
<sequence>MSRSIWLFNKYWYQTLGVIISTMDDMVKLLTKCFEEKSDFGFEDSKWTESVVCPITFSATYYICFQLSMPWYPAFCPNGGNICGSEITFQNFVNRVMLLNDVPYIKKFRLIYECHDRYAPIDTWFSYVISRNLQELELDFCMCVLGKFIDLPSKFYTSNRLVTLKLSRMALNVPSVVSFPFLKILELRRVVYRHNKCVENLLAGCQVLEELDIEEITRHNPMVVQISTHTLRHFTFGYRFCTFEMVDRPYKFIINAPNLEHLHVKGCISDVFEVSNLGSLNTVHVDLRVSAVSNENYTLCHRRILDLFEGIMHAKSITLSSEVLQLLCEGVDRNLPIFPNLKQLAFAIGFNFCWKNVLVDFIKCASKLELVTLNNKQHGWLRNTEDPKETPPQPVPDDLLSYLKTILAHELYANFVPEYVENLVQDINVLKRLKIDCRCPIFLKGQMGLI</sequence>
<evidence type="ECO:0000313" key="2">
    <source>
        <dbReference type="EMBL" id="KAK9688725.1"/>
    </source>
</evidence>
<dbReference type="SUPFAM" id="SSF52047">
    <property type="entry name" value="RNI-like"/>
    <property type="match status" value="1"/>
</dbReference>
<feature type="domain" description="F-box/LRR-repeat protein 15/At3g58940/PEG3-like LRR" evidence="1">
    <location>
        <begin position="121"/>
        <end position="265"/>
    </location>
</feature>
<proteinExistence type="predicted"/>
<dbReference type="InterPro" id="IPR050232">
    <property type="entry name" value="FBL13/AtMIF1-like"/>
</dbReference>
<dbReference type="PANTHER" id="PTHR31900">
    <property type="entry name" value="F-BOX/RNI SUPERFAMILY PROTEIN-RELATED"/>
    <property type="match status" value="1"/>
</dbReference>